<dbReference type="InterPro" id="IPR020846">
    <property type="entry name" value="MFS_dom"/>
</dbReference>
<dbReference type="EMBL" id="FWXI01000011">
    <property type="protein sequence ID" value="SMC86888.1"/>
    <property type="molecule type" value="Genomic_DNA"/>
</dbReference>
<evidence type="ECO:0000256" key="6">
    <source>
        <dbReference type="ARBA" id="ARBA00023136"/>
    </source>
</evidence>
<evidence type="ECO:0000313" key="10">
    <source>
        <dbReference type="Proteomes" id="UP000192738"/>
    </source>
</evidence>
<dbReference type="RefSeq" id="WP_139796253.1">
    <property type="nucleotide sequence ID" value="NZ_CP155572.1"/>
</dbReference>
<evidence type="ECO:0000259" key="8">
    <source>
        <dbReference type="PROSITE" id="PS50850"/>
    </source>
</evidence>
<evidence type="ECO:0000256" key="5">
    <source>
        <dbReference type="ARBA" id="ARBA00022989"/>
    </source>
</evidence>
<dbReference type="SUPFAM" id="SSF103473">
    <property type="entry name" value="MFS general substrate transporter"/>
    <property type="match status" value="1"/>
</dbReference>
<dbReference type="STRING" id="112901.SAMN04488500_11174"/>
<dbReference type="InterPro" id="IPR036259">
    <property type="entry name" value="MFS_trans_sf"/>
</dbReference>
<dbReference type="PROSITE" id="PS50850">
    <property type="entry name" value="MFS"/>
    <property type="match status" value="1"/>
</dbReference>
<evidence type="ECO:0000256" key="3">
    <source>
        <dbReference type="ARBA" id="ARBA00022475"/>
    </source>
</evidence>
<dbReference type="Pfam" id="PF05977">
    <property type="entry name" value="MFS_3"/>
    <property type="match status" value="1"/>
</dbReference>
<feature type="transmembrane region" description="Helical" evidence="7">
    <location>
        <begin position="179"/>
        <end position="196"/>
    </location>
</feature>
<feature type="transmembrane region" description="Helical" evidence="7">
    <location>
        <begin position="382"/>
        <end position="402"/>
    </location>
</feature>
<feature type="domain" description="Major facilitator superfamily (MFS) profile" evidence="8">
    <location>
        <begin position="12"/>
        <end position="406"/>
    </location>
</feature>
<keyword evidence="2" id="KW-0813">Transport</keyword>
<feature type="transmembrane region" description="Helical" evidence="7">
    <location>
        <begin position="291"/>
        <end position="309"/>
    </location>
</feature>
<protein>
    <submittedName>
        <fullName evidence="9">Predicted arabinose efflux permease, MFS family</fullName>
    </submittedName>
</protein>
<reference evidence="9 10" key="1">
    <citation type="submission" date="2017-04" db="EMBL/GenBank/DDBJ databases">
        <authorList>
            <person name="Afonso C.L."/>
            <person name="Miller P.J."/>
            <person name="Scott M.A."/>
            <person name="Spackman E."/>
            <person name="Goraichik I."/>
            <person name="Dimitrov K.M."/>
            <person name="Suarez D.L."/>
            <person name="Swayne D.E."/>
        </authorList>
    </citation>
    <scope>NUCLEOTIDE SEQUENCE [LARGE SCALE GENOMIC DNA]</scope>
    <source>
        <strain evidence="9 10">DSM 5090</strain>
    </source>
</reference>
<dbReference type="PANTHER" id="PTHR23513">
    <property type="entry name" value="INTEGRAL MEMBRANE EFFLUX PROTEIN-RELATED"/>
    <property type="match status" value="1"/>
</dbReference>
<evidence type="ECO:0000256" key="2">
    <source>
        <dbReference type="ARBA" id="ARBA00022448"/>
    </source>
</evidence>
<keyword evidence="4 7" id="KW-0812">Transmembrane</keyword>
<keyword evidence="5 7" id="KW-1133">Transmembrane helix</keyword>
<evidence type="ECO:0000313" key="9">
    <source>
        <dbReference type="EMBL" id="SMC86888.1"/>
    </source>
</evidence>
<name>A0A1W2CQI5_9FIRM</name>
<keyword evidence="10" id="KW-1185">Reference proteome</keyword>
<dbReference type="InterPro" id="IPR010290">
    <property type="entry name" value="TM_effector"/>
</dbReference>
<proteinExistence type="predicted"/>
<feature type="transmembrane region" description="Helical" evidence="7">
    <location>
        <begin position="315"/>
        <end position="334"/>
    </location>
</feature>
<dbReference type="CDD" id="cd06173">
    <property type="entry name" value="MFS_MefA_like"/>
    <property type="match status" value="1"/>
</dbReference>
<comment type="subcellular location">
    <subcellularLocation>
        <location evidence="1">Cell membrane</location>
        <topology evidence="1">Multi-pass membrane protein</topology>
    </subcellularLocation>
</comment>
<feature type="transmembrane region" description="Helical" evidence="7">
    <location>
        <begin position="263"/>
        <end position="284"/>
    </location>
</feature>
<organism evidence="9 10">
    <name type="scientific">Sporomusa malonica</name>
    <dbReference type="NCBI Taxonomy" id="112901"/>
    <lineage>
        <taxon>Bacteria</taxon>
        <taxon>Bacillati</taxon>
        <taxon>Bacillota</taxon>
        <taxon>Negativicutes</taxon>
        <taxon>Selenomonadales</taxon>
        <taxon>Sporomusaceae</taxon>
        <taxon>Sporomusa</taxon>
    </lineage>
</organism>
<feature type="transmembrane region" description="Helical" evidence="7">
    <location>
        <begin position="58"/>
        <end position="76"/>
    </location>
</feature>
<accession>A0A1W2CQI5</accession>
<feature type="transmembrane region" description="Helical" evidence="7">
    <location>
        <begin position="355"/>
        <end position="376"/>
    </location>
</feature>
<dbReference type="PANTHER" id="PTHR23513:SF11">
    <property type="entry name" value="STAPHYLOFERRIN A TRANSPORTER"/>
    <property type="match status" value="1"/>
</dbReference>
<sequence length="420" mass="44840">MAAVGMKETFRALRHRNYRLFYFGHGMSLIGTWMQRTATIWLVYRLTQSPEVLGTVDFVGQIAGVVLIPFAGVLLDRWNRYRVILWTQVLSMVQALALAALVFSGTVAVWHIVVLNTILGMINSFDMPARQAFISQIVEDKEDLANAIALNSAMFNGARIVGPSVAGLAIAAFGEGLCYLFNGLSYIAILGALLAMKLTAPQAAASTSEDIIGGLKEGFIYTYNSLPIRMVLLLLALLSLVGFPVLPLMPLFAGQVLGGGPEILGWLMAAFGIGALVGTVCLAARKTVVGIEKVIAINSVIFAVGLMAFSLSTKLWLSLGIAFIMGFGLIAQMASTNTIIQTLVDEDKRGRVMSLYVLSFGGITPIGSLLAGHAAGVIGTPYTFFVGGLLALTGAVIFAWNLPAWRAAACPIYAKRGLTR</sequence>
<keyword evidence="3" id="KW-1003">Cell membrane</keyword>
<feature type="transmembrane region" description="Helical" evidence="7">
    <location>
        <begin position="231"/>
        <end position="257"/>
    </location>
</feature>
<dbReference type="Proteomes" id="UP000192738">
    <property type="component" value="Unassembled WGS sequence"/>
</dbReference>
<feature type="transmembrane region" description="Helical" evidence="7">
    <location>
        <begin position="20"/>
        <end position="38"/>
    </location>
</feature>
<dbReference type="Gene3D" id="1.20.1250.20">
    <property type="entry name" value="MFS general substrate transporter like domains"/>
    <property type="match status" value="2"/>
</dbReference>
<evidence type="ECO:0000256" key="7">
    <source>
        <dbReference type="SAM" id="Phobius"/>
    </source>
</evidence>
<dbReference type="GO" id="GO:0022857">
    <property type="term" value="F:transmembrane transporter activity"/>
    <property type="evidence" value="ECO:0007669"/>
    <property type="project" value="InterPro"/>
</dbReference>
<gene>
    <name evidence="9" type="ORF">SAMN04488500_11174</name>
</gene>
<dbReference type="AlphaFoldDB" id="A0A1W2CQI5"/>
<keyword evidence="6 7" id="KW-0472">Membrane</keyword>
<evidence type="ECO:0000256" key="1">
    <source>
        <dbReference type="ARBA" id="ARBA00004651"/>
    </source>
</evidence>
<dbReference type="GO" id="GO:0005886">
    <property type="term" value="C:plasma membrane"/>
    <property type="evidence" value="ECO:0007669"/>
    <property type="project" value="UniProtKB-SubCell"/>
</dbReference>
<dbReference type="OrthoDB" id="9775268at2"/>
<evidence type="ECO:0000256" key="4">
    <source>
        <dbReference type="ARBA" id="ARBA00022692"/>
    </source>
</evidence>